<feature type="region of interest" description="Disordered" evidence="5">
    <location>
        <begin position="209"/>
        <end position="720"/>
    </location>
</feature>
<feature type="compositionally biased region" description="Basic residues" evidence="5">
    <location>
        <begin position="1449"/>
        <end position="1464"/>
    </location>
</feature>
<feature type="compositionally biased region" description="Polar residues" evidence="5">
    <location>
        <begin position="230"/>
        <end position="241"/>
    </location>
</feature>
<feature type="compositionally biased region" description="Pro residues" evidence="5">
    <location>
        <begin position="649"/>
        <end position="670"/>
    </location>
</feature>
<protein>
    <recommendedName>
        <fullName evidence="10">Calponin-homology (CH) domain-containing protein</fullName>
    </recommendedName>
</protein>
<feature type="compositionally biased region" description="Low complexity" evidence="5">
    <location>
        <begin position="430"/>
        <end position="479"/>
    </location>
</feature>
<evidence type="ECO:0000259" key="6">
    <source>
        <dbReference type="PROSITE" id="PS50021"/>
    </source>
</evidence>
<name>A0AAE0ZUT8_9GAST</name>
<feature type="domain" description="BMERB" evidence="7">
    <location>
        <begin position="1522"/>
        <end position="1674"/>
    </location>
</feature>
<dbReference type="FunFam" id="1.10.418.10:FF:000023">
    <property type="entry name" value="EH domain-binding protein 1 isoform X1"/>
    <property type="match status" value="1"/>
</dbReference>
<dbReference type="Pfam" id="PF12130">
    <property type="entry name" value="bMERB_dom"/>
    <property type="match status" value="1"/>
</dbReference>
<feature type="compositionally biased region" description="Low complexity" evidence="5">
    <location>
        <begin position="801"/>
        <end position="822"/>
    </location>
</feature>
<dbReference type="GO" id="GO:0005768">
    <property type="term" value="C:endosome"/>
    <property type="evidence" value="ECO:0007669"/>
    <property type="project" value="UniProtKB-SubCell"/>
</dbReference>
<dbReference type="Pfam" id="PF00307">
    <property type="entry name" value="CH"/>
    <property type="match status" value="1"/>
</dbReference>
<evidence type="ECO:0000313" key="8">
    <source>
        <dbReference type="EMBL" id="KAK3775743.1"/>
    </source>
</evidence>
<feature type="region of interest" description="Disordered" evidence="5">
    <location>
        <begin position="778"/>
        <end position="851"/>
    </location>
</feature>
<feature type="region of interest" description="Disordered" evidence="5">
    <location>
        <begin position="1085"/>
        <end position="1468"/>
    </location>
</feature>
<evidence type="ECO:0000256" key="1">
    <source>
        <dbReference type="ARBA" id="ARBA00004177"/>
    </source>
</evidence>
<evidence type="ECO:0000256" key="2">
    <source>
        <dbReference type="ARBA" id="ARBA00022553"/>
    </source>
</evidence>
<feature type="region of interest" description="Disordered" evidence="5">
    <location>
        <begin position="921"/>
        <end position="989"/>
    </location>
</feature>
<dbReference type="PROSITE" id="PS51848">
    <property type="entry name" value="BMERB"/>
    <property type="match status" value="1"/>
</dbReference>
<evidence type="ECO:0000313" key="9">
    <source>
        <dbReference type="Proteomes" id="UP001283361"/>
    </source>
</evidence>
<feature type="compositionally biased region" description="Polar residues" evidence="5">
    <location>
        <begin position="1011"/>
        <end position="1027"/>
    </location>
</feature>
<dbReference type="SUPFAM" id="SSF57716">
    <property type="entry name" value="Glucocorticoid receptor-like (DNA-binding domain)"/>
    <property type="match status" value="1"/>
</dbReference>
<evidence type="ECO:0008006" key="10">
    <source>
        <dbReference type="Google" id="ProtNLM"/>
    </source>
</evidence>
<organism evidence="8 9">
    <name type="scientific">Elysia crispata</name>
    <name type="common">lettuce slug</name>
    <dbReference type="NCBI Taxonomy" id="231223"/>
    <lineage>
        <taxon>Eukaryota</taxon>
        <taxon>Metazoa</taxon>
        <taxon>Spiralia</taxon>
        <taxon>Lophotrochozoa</taxon>
        <taxon>Mollusca</taxon>
        <taxon>Gastropoda</taxon>
        <taxon>Heterobranchia</taxon>
        <taxon>Euthyneura</taxon>
        <taxon>Panpulmonata</taxon>
        <taxon>Sacoglossa</taxon>
        <taxon>Placobranchoidea</taxon>
        <taxon>Plakobranchidae</taxon>
        <taxon>Elysia</taxon>
    </lineage>
</organism>
<dbReference type="SUPFAM" id="SSF47576">
    <property type="entry name" value="Calponin-homology domain, CH-domain"/>
    <property type="match status" value="1"/>
</dbReference>
<comment type="subcellular location">
    <subcellularLocation>
        <location evidence="1">Endosome</location>
    </subcellularLocation>
</comment>
<feature type="compositionally biased region" description="Basic and acidic residues" evidence="5">
    <location>
        <begin position="339"/>
        <end position="381"/>
    </location>
</feature>
<feature type="compositionally biased region" description="Basic residues" evidence="5">
    <location>
        <begin position="246"/>
        <end position="255"/>
    </location>
</feature>
<evidence type="ECO:0000256" key="4">
    <source>
        <dbReference type="ARBA" id="ARBA00023054"/>
    </source>
</evidence>
<comment type="caution">
    <text evidence="8">The sequence shown here is derived from an EMBL/GenBank/DDBJ whole genome shotgun (WGS) entry which is preliminary data.</text>
</comment>
<feature type="compositionally biased region" description="Polar residues" evidence="5">
    <location>
        <begin position="1410"/>
        <end position="1419"/>
    </location>
</feature>
<evidence type="ECO:0000259" key="7">
    <source>
        <dbReference type="PROSITE" id="PS51848"/>
    </source>
</evidence>
<dbReference type="SMART" id="SM01203">
    <property type="entry name" value="DUF3585"/>
    <property type="match status" value="1"/>
</dbReference>
<feature type="compositionally biased region" description="Basic and acidic residues" evidence="5">
    <location>
        <begin position="389"/>
        <end position="410"/>
    </location>
</feature>
<feature type="compositionally biased region" description="Polar residues" evidence="5">
    <location>
        <begin position="923"/>
        <end position="936"/>
    </location>
</feature>
<reference evidence="8" key="1">
    <citation type="journal article" date="2023" name="G3 (Bethesda)">
        <title>A reference genome for the long-term kleptoplast-retaining sea slug Elysia crispata morphotype clarki.</title>
        <authorList>
            <person name="Eastman K.E."/>
            <person name="Pendleton A.L."/>
            <person name="Shaikh M.A."/>
            <person name="Suttiyut T."/>
            <person name="Ogas R."/>
            <person name="Tomko P."/>
            <person name="Gavelis G."/>
            <person name="Widhalm J.R."/>
            <person name="Wisecaver J.H."/>
        </authorList>
    </citation>
    <scope>NUCLEOTIDE SEQUENCE</scope>
    <source>
        <strain evidence="8">ECLA1</strain>
    </source>
</reference>
<feature type="compositionally biased region" description="Low complexity" evidence="5">
    <location>
        <begin position="1381"/>
        <end position="1392"/>
    </location>
</feature>
<proteinExistence type="predicted"/>
<dbReference type="InterPro" id="IPR050540">
    <property type="entry name" value="F-actin_Monoox_Mical"/>
</dbReference>
<feature type="compositionally biased region" description="Polar residues" evidence="5">
    <location>
        <begin position="323"/>
        <end position="337"/>
    </location>
</feature>
<feature type="compositionally biased region" description="Gly residues" evidence="5">
    <location>
        <begin position="256"/>
        <end position="272"/>
    </location>
</feature>
<feature type="compositionally biased region" description="Basic and acidic residues" evidence="5">
    <location>
        <begin position="1124"/>
        <end position="1134"/>
    </location>
</feature>
<dbReference type="InterPro" id="IPR036872">
    <property type="entry name" value="CH_dom_sf"/>
</dbReference>
<accession>A0AAE0ZUT8</accession>
<feature type="compositionally biased region" description="Polar residues" evidence="5">
    <location>
        <begin position="943"/>
        <end position="953"/>
    </location>
</feature>
<evidence type="ECO:0000256" key="5">
    <source>
        <dbReference type="SAM" id="MobiDB-lite"/>
    </source>
</evidence>
<feature type="compositionally biased region" description="Polar residues" evidence="5">
    <location>
        <begin position="1351"/>
        <end position="1369"/>
    </location>
</feature>
<feature type="region of interest" description="Disordered" evidence="5">
    <location>
        <begin position="125"/>
        <end position="170"/>
    </location>
</feature>
<dbReference type="SMART" id="SM00033">
    <property type="entry name" value="CH"/>
    <property type="match status" value="1"/>
</dbReference>
<feature type="compositionally biased region" description="Basic and acidic residues" evidence="5">
    <location>
        <begin position="1235"/>
        <end position="1276"/>
    </location>
</feature>
<evidence type="ECO:0000256" key="3">
    <source>
        <dbReference type="ARBA" id="ARBA00022753"/>
    </source>
</evidence>
<dbReference type="InterPro" id="IPR001715">
    <property type="entry name" value="CH_dom"/>
</dbReference>
<dbReference type="EMBL" id="JAWDGP010003283">
    <property type="protein sequence ID" value="KAK3775743.1"/>
    <property type="molecule type" value="Genomic_DNA"/>
</dbReference>
<feature type="compositionally biased region" description="Polar residues" evidence="5">
    <location>
        <begin position="282"/>
        <end position="296"/>
    </location>
</feature>
<feature type="compositionally biased region" description="Basic and acidic residues" evidence="5">
    <location>
        <begin position="532"/>
        <end position="544"/>
    </location>
</feature>
<dbReference type="InterPro" id="IPR022735">
    <property type="entry name" value="bMERB_dom"/>
</dbReference>
<dbReference type="Proteomes" id="UP001283361">
    <property type="component" value="Unassembled WGS sequence"/>
</dbReference>
<keyword evidence="4" id="KW-0175">Coiled coil</keyword>
<feature type="region of interest" description="Disordered" evidence="5">
    <location>
        <begin position="1500"/>
        <end position="1529"/>
    </location>
</feature>
<feature type="domain" description="Calponin-homology (CH)" evidence="6">
    <location>
        <begin position="3"/>
        <end position="109"/>
    </location>
</feature>
<feature type="compositionally biased region" description="Polar residues" evidence="5">
    <location>
        <begin position="1094"/>
        <end position="1116"/>
    </location>
</feature>
<feature type="compositionally biased region" description="Polar residues" evidence="5">
    <location>
        <begin position="680"/>
        <end position="711"/>
    </location>
</feature>
<feature type="compositionally biased region" description="Polar residues" evidence="5">
    <location>
        <begin position="789"/>
        <end position="800"/>
    </location>
</feature>
<dbReference type="PROSITE" id="PS50021">
    <property type="entry name" value="CH"/>
    <property type="match status" value="1"/>
</dbReference>
<dbReference type="PANTHER" id="PTHR23167">
    <property type="entry name" value="CALPONIN HOMOLOGY DOMAIN-CONTAINING PROTEIN DDB_G0272472-RELATED"/>
    <property type="match status" value="1"/>
</dbReference>
<feature type="region of interest" description="Disordered" evidence="5">
    <location>
        <begin position="1002"/>
        <end position="1061"/>
    </location>
</feature>
<dbReference type="Gene3D" id="1.10.418.10">
    <property type="entry name" value="Calponin-like domain"/>
    <property type="match status" value="1"/>
</dbReference>
<feature type="compositionally biased region" description="Basic and acidic residues" evidence="5">
    <location>
        <begin position="954"/>
        <end position="963"/>
    </location>
</feature>
<feature type="compositionally biased region" description="Polar residues" evidence="5">
    <location>
        <begin position="209"/>
        <end position="223"/>
    </location>
</feature>
<keyword evidence="9" id="KW-1185">Reference proteome</keyword>
<sequence>MAMTKIKGLQQWCRRMTDGYAHVDVANFTTAWRDGMAFCAIIHRFRPDLIDYEALSPDNVFDNCKMAFEVAEKELSIPAFLEAEDMARLKVPDKLSVITYVSQYYNFLHALPQLGGPGVKCKVSTKSVAGTKRPPNIDTSQAPSTKKPATGDDGKENLSAGNEKARQGSLGDKCNICQNRVYLLERHIEGGKLYHRSCYRHSELSPTNKVYTRSPFLSPSLSKETPPLSPSSHVKTSSSNSEHQHRTPGSHHHHNIGGGGGGGGGSGGGGGFTPSSKAGGETTATKSNQLSLVSSDSPRKTDSAGSKHSLAQPDREDTKKSKLQSISSNSEGQNQKASAIKDRLKNLKEKYEVTKKADDLPPEGKRSEHKSSLLKEKESHSEQFPLSGKESRQLEKRREQILSAEKRAEQSSRAGARNVPLIFQQKDSDSNTQSTSASSVLSNAKQSSTPSSSSNLHSSTLASSSSSTISYTPTSSKSSVILNTEPIQRKTARKVVKAELVSKKEVEVSDNKKSLQDKSKQEKEQSQMNKKNLLDVKENEKADIGRLQQKFSKTDEAGSTNSAHHPVAKARTQKPLDLSKNDSHEIPIPVLRKTEGSNATTPKAAPRKSRIDTTANKAQQEKLKHPQVTSGNLHKETTPHSARSLGSESPPPLPFTPPPPLPTSPPPSLPPSAVIKVDGTSPQNKAKSPTSESFLTESVAKSVNPSISNEKVSTHGPVKSRVAVSSQVVATTSNKRYSSPAIHDPPLALLVSPQVKDKEEQEVRYGLLASLAGVRSRASSVPGIPSLPLVTTSEPTPSQVSSADLSSSSTASSHLPPSSTPAKYLSSKTTVSHGDSSRKENSGISVSVVPKTIVPQNPKAASKVFNLHKKDTNGPQSHTLSGATVPEALNVLNNLKKVGDSKSSQPTDSISKTVIGSTKIEINVQNKQPKKNSLSASKEDLNETSTKSSSFGNKQKESHEHIIDSNFKTVKLKHVGQPDSKPNVKPVSTLAFDIQLKKVENNLEDKKTKSHQISTTPSASLETSHNSDISKSKGEASSKHDSDKVRTDPDQSSVVKVQARGSKLLNLYEEDELPDWKAALEERKKKLREDTTKSESSTMNVNQPAEKSTVKENTNPGKILIPSKDAKNSTRLENDQADFQKISLTERATDLNQLNISDAKKGKTPANESTNLDKKSPTSSQHQGKATSVDWKQDAEMKIAALGGFDIDSEEEEKKATKPKRILPKLPDTMSVTKSESKAIDKPQSKLDTQKGEKEKIAFKEQSGDGKDKENTKESGPEFLTGKSKLKHVKLNEGNNQVLIKKNKLAPAPPTEKKETEDFRERLQNLKRVQGGEEIVSENENQTPELPALSSGKTTKPTQQNAQPTSKFLNLTKPVPLVGDSKNTNTNNNQSKNVKDQTGLVKANKKSLMDSINLTSSPDVSDEEGHNRGKTFSAQKHSTPIMENGKTSPKTKKKKIPFFGKNKKEKIESPAESPIIVKKKIEAPTGIDFDKSLELESSLPDATARLTIEDRKTPPRRPPPPDTNHKKVMSPKHISAIELQQQLLDIDCRLTDLELRGRDLEDSIRNVNVLEEDDDSLMIKWFELVSEKNDLVRQEADLVYMSREQDLETEQDHIEFQLRYLMSKPDENKSEAEKEEEEYLIQRKLELVEQRNRIVDSMDEDRLRYEEEDRDIEVTLRDKGLWKDSTGTLKAIKGKRVSKSTFYT</sequence>
<keyword evidence="3" id="KW-0967">Endosome</keyword>
<feature type="compositionally biased region" description="Polar residues" evidence="5">
    <location>
        <begin position="1177"/>
        <end position="1186"/>
    </location>
</feature>
<keyword evidence="2" id="KW-0597">Phosphoprotein</keyword>
<dbReference type="PANTHER" id="PTHR23167:SF46">
    <property type="entry name" value="EPS15 HOMOLOGY DOMAIN CONTAINING PROTEIN-BINDING PROTEIN 1, ISOFORM F"/>
    <property type="match status" value="1"/>
</dbReference>
<feature type="compositionally biased region" description="Basic and acidic residues" evidence="5">
    <location>
        <begin position="1028"/>
        <end position="1049"/>
    </location>
</feature>
<feature type="compositionally biased region" description="Basic and acidic residues" evidence="5">
    <location>
        <begin position="1311"/>
        <end position="1324"/>
    </location>
</feature>
<feature type="compositionally biased region" description="Basic and acidic residues" evidence="5">
    <location>
        <begin position="496"/>
        <end position="525"/>
    </location>
</feature>
<gene>
    <name evidence="8" type="ORF">RRG08_044799</name>
</gene>